<name>A0A0R2GZP9_WEIVI</name>
<comment type="caution">
    <text evidence="2">The sequence shown here is derived from an EMBL/GenBank/DDBJ whole genome shotgun (WGS) entry which is preliminary data.</text>
</comment>
<sequence length="50" mass="5840">MLSGYYHWPIWVAAIVFVVAVIGFTYLMSLLVFKLQQTKHNKKEAPKDEQ</sequence>
<dbReference type="EMBL" id="JQBM01000003">
    <property type="protein sequence ID" value="KRN46128.1"/>
    <property type="molecule type" value="Genomic_DNA"/>
</dbReference>
<keyword evidence="1" id="KW-1133">Transmembrane helix</keyword>
<keyword evidence="1" id="KW-0472">Membrane</keyword>
<organism evidence="2 3">
    <name type="scientific">Weissella viridescens</name>
    <name type="common">Lactobacillus viridescens</name>
    <dbReference type="NCBI Taxonomy" id="1629"/>
    <lineage>
        <taxon>Bacteria</taxon>
        <taxon>Bacillati</taxon>
        <taxon>Bacillota</taxon>
        <taxon>Bacilli</taxon>
        <taxon>Lactobacillales</taxon>
        <taxon>Lactobacillaceae</taxon>
        <taxon>Weissella</taxon>
    </lineage>
</organism>
<protein>
    <submittedName>
        <fullName evidence="2">Uncharacterized protein</fullName>
    </submittedName>
</protein>
<keyword evidence="1" id="KW-0812">Transmembrane</keyword>
<evidence type="ECO:0000313" key="3">
    <source>
        <dbReference type="Proteomes" id="UP000051992"/>
    </source>
</evidence>
<dbReference type="PATRIC" id="fig|1629.5.peg.1108"/>
<proteinExistence type="predicted"/>
<keyword evidence="3" id="KW-1185">Reference proteome</keyword>
<accession>A0A0R2GZP9</accession>
<evidence type="ECO:0000313" key="2">
    <source>
        <dbReference type="EMBL" id="KRN46128.1"/>
    </source>
</evidence>
<feature type="transmembrane region" description="Helical" evidence="1">
    <location>
        <begin position="6"/>
        <end position="33"/>
    </location>
</feature>
<dbReference type="Proteomes" id="UP000051992">
    <property type="component" value="Unassembled WGS sequence"/>
</dbReference>
<dbReference type="AlphaFoldDB" id="A0A0R2GZP9"/>
<evidence type="ECO:0000256" key="1">
    <source>
        <dbReference type="SAM" id="Phobius"/>
    </source>
</evidence>
<gene>
    <name evidence="2" type="ORF">IV50_GL001101</name>
</gene>
<reference evidence="2 3" key="1">
    <citation type="journal article" date="2015" name="Genome Announc.">
        <title>Expanding the biotechnology potential of lactobacilli through comparative genomics of 213 strains and associated genera.</title>
        <authorList>
            <person name="Sun Z."/>
            <person name="Harris H.M."/>
            <person name="McCann A."/>
            <person name="Guo C."/>
            <person name="Argimon S."/>
            <person name="Zhang W."/>
            <person name="Yang X."/>
            <person name="Jeffery I.B."/>
            <person name="Cooney J.C."/>
            <person name="Kagawa T.F."/>
            <person name="Liu W."/>
            <person name="Song Y."/>
            <person name="Salvetti E."/>
            <person name="Wrobel A."/>
            <person name="Rasinkangas P."/>
            <person name="Parkhill J."/>
            <person name="Rea M.C."/>
            <person name="O'Sullivan O."/>
            <person name="Ritari J."/>
            <person name="Douillard F.P."/>
            <person name="Paul Ross R."/>
            <person name="Yang R."/>
            <person name="Briner A.E."/>
            <person name="Felis G.E."/>
            <person name="de Vos W.M."/>
            <person name="Barrangou R."/>
            <person name="Klaenhammer T.R."/>
            <person name="Caufield P.W."/>
            <person name="Cui Y."/>
            <person name="Zhang H."/>
            <person name="O'Toole P.W."/>
        </authorList>
    </citation>
    <scope>NUCLEOTIDE SEQUENCE [LARGE SCALE GENOMIC DNA]</scope>
    <source>
        <strain evidence="2 3">DSM 20410</strain>
    </source>
</reference>